<evidence type="ECO:0000313" key="4">
    <source>
        <dbReference type="Proteomes" id="UP000187261"/>
    </source>
</evidence>
<feature type="transmembrane region" description="Helical" evidence="1">
    <location>
        <begin position="89"/>
        <end position="109"/>
    </location>
</feature>
<dbReference type="STRING" id="1121284.SAMN05660493_00475"/>
<dbReference type="Pfam" id="PF04892">
    <property type="entry name" value="VanZ"/>
    <property type="match status" value="1"/>
</dbReference>
<proteinExistence type="predicted"/>
<feature type="domain" description="VanZ-like" evidence="2">
    <location>
        <begin position="15"/>
        <end position="137"/>
    </location>
</feature>
<dbReference type="PANTHER" id="PTHR36834">
    <property type="entry name" value="MEMBRANE PROTEIN-RELATED"/>
    <property type="match status" value="1"/>
</dbReference>
<evidence type="ECO:0000256" key="1">
    <source>
        <dbReference type="SAM" id="Phobius"/>
    </source>
</evidence>
<accession>A0A1U7PVE7</accession>
<keyword evidence="1" id="KW-0472">Membrane</keyword>
<dbReference type="Proteomes" id="UP000187261">
    <property type="component" value="Unassembled WGS sequence"/>
</dbReference>
<feature type="transmembrane region" description="Helical" evidence="1">
    <location>
        <begin position="62"/>
        <end position="82"/>
    </location>
</feature>
<sequence>MVSMIRKYYPVFINIYSIWMLYMLFFASFRDANTAIFQIKDIPFQTIDAYSLYVIKYDKLEFFTNIFGNVILFIPYGFLGILYPPLNRFFYLIITFFITINVIEFSQYYFRRGFADIDDVILNTTGVIFGFIIYKIILRTYYRKLNVIQYK</sequence>
<dbReference type="PANTHER" id="PTHR36834:SF1">
    <property type="entry name" value="INTEGRAL MEMBRANE PROTEIN"/>
    <property type="match status" value="1"/>
</dbReference>
<feature type="transmembrane region" description="Helical" evidence="1">
    <location>
        <begin position="121"/>
        <end position="142"/>
    </location>
</feature>
<dbReference type="AlphaFoldDB" id="A0A1U7PVE7"/>
<keyword evidence="1" id="KW-0812">Transmembrane</keyword>
<keyword evidence="4" id="KW-1185">Reference proteome</keyword>
<evidence type="ECO:0000313" key="3">
    <source>
        <dbReference type="EMBL" id="SIT95810.1"/>
    </source>
</evidence>
<reference evidence="4" key="1">
    <citation type="submission" date="2016-10" db="EMBL/GenBank/DDBJ databases">
        <authorList>
            <person name="Varghese N."/>
            <person name="Submissions S."/>
        </authorList>
    </citation>
    <scope>NUCLEOTIDE SEQUENCE [LARGE SCALE GENOMIC DNA]</scope>
    <source>
        <strain evidence="4">DSM 19482</strain>
    </source>
</reference>
<organism evidence="3 4">
    <name type="scientific">Epilithonimonas bovis DSM 19482</name>
    <dbReference type="NCBI Taxonomy" id="1121284"/>
    <lineage>
        <taxon>Bacteria</taxon>
        <taxon>Pseudomonadati</taxon>
        <taxon>Bacteroidota</taxon>
        <taxon>Flavobacteriia</taxon>
        <taxon>Flavobacteriales</taxon>
        <taxon>Weeksellaceae</taxon>
        <taxon>Chryseobacterium group</taxon>
        <taxon>Epilithonimonas</taxon>
    </lineage>
</organism>
<keyword evidence="1" id="KW-1133">Transmembrane helix</keyword>
<dbReference type="InterPro" id="IPR006976">
    <property type="entry name" value="VanZ-like"/>
</dbReference>
<dbReference type="EMBL" id="FTPU01000003">
    <property type="protein sequence ID" value="SIT95810.1"/>
    <property type="molecule type" value="Genomic_DNA"/>
</dbReference>
<dbReference type="InterPro" id="IPR053150">
    <property type="entry name" value="Teicoplanin_resist-assoc"/>
</dbReference>
<evidence type="ECO:0000259" key="2">
    <source>
        <dbReference type="Pfam" id="PF04892"/>
    </source>
</evidence>
<protein>
    <submittedName>
        <fullName evidence="3">Glycopeptide antibiotics resistance protein</fullName>
    </submittedName>
</protein>
<feature type="transmembrane region" description="Helical" evidence="1">
    <location>
        <begin position="12"/>
        <end position="29"/>
    </location>
</feature>
<name>A0A1U7PVE7_9FLAO</name>
<gene>
    <name evidence="3" type="ORF">SAMN05660493_00475</name>
</gene>